<keyword evidence="1" id="KW-0479">Metal-binding</keyword>
<dbReference type="PANTHER" id="PTHR33823">
    <property type="entry name" value="RNA POLYMERASE-BINDING TRANSCRIPTION FACTOR DKSA-RELATED"/>
    <property type="match status" value="1"/>
</dbReference>
<dbReference type="OrthoDB" id="9803742at2"/>
<organism evidence="7 8">
    <name type="scientific">Desulfobacter postgatei 2ac9</name>
    <dbReference type="NCBI Taxonomy" id="879212"/>
    <lineage>
        <taxon>Bacteria</taxon>
        <taxon>Pseudomonadati</taxon>
        <taxon>Thermodesulfobacteriota</taxon>
        <taxon>Desulfobacteria</taxon>
        <taxon>Desulfobacterales</taxon>
        <taxon>Desulfobacteraceae</taxon>
        <taxon>Desulfobacter</taxon>
    </lineage>
</organism>
<feature type="zinc finger region" description="dksA C4-type" evidence="4">
    <location>
        <begin position="103"/>
        <end position="127"/>
    </location>
</feature>
<proteinExistence type="predicted"/>
<dbReference type="eggNOG" id="COG1734">
    <property type="taxonomic scope" value="Bacteria"/>
</dbReference>
<dbReference type="Proteomes" id="UP000005778">
    <property type="component" value="Chromosome"/>
</dbReference>
<dbReference type="Gene3D" id="1.20.120.910">
    <property type="entry name" value="DksA, coiled-coil domain"/>
    <property type="match status" value="1"/>
</dbReference>
<reference evidence="7 8" key="1">
    <citation type="submission" date="2011-09" db="EMBL/GenBank/DDBJ databases">
        <authorList>
            <consortium name="US DOE Joint Genome Institute (JGI-PGF)"/>
            <person name="Lucas S."/>
            <person name="Han J."/>
            <person name="Lapidus A."/>
            <person name="Cheng J.-F."/>
            <person name="Goodwin L."/>
            <person name="Pitluck S."/>
            <person name="Peters L."/>
            <person name="Land M.L."/>
            <person name="Hauser L."/>
            <person name="Orellana R."/>
            <person name="Lovley D."/>
            <person name="Woyke T.J."/>
        </authorList>
    </citation>
    <scope>NUCLEOTIDE SEQUENCE [LARGE SCALE GENOMIC DNA]</scope>
    <source>
        <strain evidence="7 8">2ac9</strain>
    </source>
</reference>
<name>I5B024_9BACT</name>
<sequence length="142" mass="16407">MAQVSQVFSDSYIPLDNEPYMNKEQLSYFKGKLMQRKNELHNRITKSIKKIKTFEATQADILDRSNSYIDLELEFKNFKRHSDMIVQVDHALERIDDGSFGYCELTGDEIGLPRLEAIPFASMSIKALEEFEAGRGNMFLTN</sequence>
<evidence type="ECO:0000256" key="1">
    <source>
        <dbReference type="ARBA" id="ARBA00022723"/>
    </source>
</evidence>
<evidence type="ECO:0000259" key="6">
    <source>
        <dbReference type="Pfam" id="PF21157"/>
    </source>
</evidence>
<evidence type="ECO:0000313" key="7">
    <source>
        <dbReference type="EMBL" id="EIM62837.1"/>
    </source>
</evidence>
<dbReference type="PROSITE" id="PS01102">
    <property type="entry name" value="ZF_DKSA_1"/>
    <property type="match status" value="1"/>
</dbReference>
<keyword evidence="3" id="KW-0862">Zinc</keyword>
<feature type="domain" description="DnaK suppressor protein DksA N-terminal" evidence="6">
    <location>
        <begin position="25"/>
        <end position="95"/>
    </location>
</feature>
<gene>
    <name evidence="7" type="ORF">DespoDRAFT_00857</name>
</gene>
<dbReference type="PANTHER" id="PTHR33823:SF4">
    <property type="entry name" value="GENERAL STRESS PROTEIN 16O"/>
    <property type="match status" value="1"/>
</dbReference>
<dbReference type="Pfam" id="PF01258">
    <property type="entry name" value="zf-dskA_traR"/>
    <property type="match status" value="1"/>
</dbReference>
<dbReference type="HOGENOM" id="CLU_043144_2_2_7"/>
<evidence type="ECO:0000259" key="5">
    <source>
        <dbReference type="Pfam" id="PF01258"/>
    </source>
</evidence>
<evidence type="ECO:0000256" key="3">
    <source>
        <dbReference type="ARBA" id="ARBA00022833"/>
    </source>
</evidence>
<keyword evidence="8" id="KW-1185">Reference proteome</keyword>
<dbReference type="SUPFAM" id="SSF57716">
    <property type="entry name" value="Glucocorticoid receptor-like (DNA-binding domain)"/>
    <property type="match status" value="1"/>
</dbReference>
<dbReference type="STRING" id="879212.DespoDRAFT_00857"/>
<reference evidence="7 8" key="2">
    <citation type="submission" date="2012-02" db="EMBL/GenBank/DDBJ databases">
        <title>Improved High-Quality Draft sequence of Desulfobacter postgatei 2ac9.</title>
        <authorList>
            <consortium name="US DOE Joint Genome Institute"/>
            <person name="Lucas S."/>
            <person name="Han J."/>
            <person name="Lapidus A."/>
            <person name="Cheng J.-F."/>
            <person name="Goodwin L."/>
            <person name="Pitluck S."/>
            <person name="Peters L."/>
            <person name="Ovchinnikova G."/>
            <person name="Held B."/>
            <person name="Detter J.C."/>
            <person name="Han C."/>
            <person name="Tapia R."/>
            <person name="Land M."/>
            <person name="Hauser L."/>
            <person name="Kyrpides N."/>
            <person name="Ivanova N."/>
            <person name="Pagani I."/>
            <person name="Orellana R."/>
            <person name="Lovley D."/>
            <person name="Woyke T."/>
        </authorList>
    </citation>
    <scope>NUCLEOTIDE SEQUENCE [LARGE SCALE GENOMIC DNA]</scope>
    <source>
        <strain evidence="7 8">2ac9</strain>
    </source>
</reference>
<dbReference type="InterPro" id="IPR000962">
    <property type="entry name" value="Znf_DskA_TraR"/>
</dbReference>
<dbReference type="GO" id="GO:0008270">
    <property type="term" value="F:zinc ion binding"/>
    <property type="evidence" value="ECO:0007669"/>
    <property type="project" value="UniProtKB-KW"/>
</dbReference>
<dbReference type="EMBL" id="CM001488">
    <property type="protein sequence ID" value="EIM62837.1"/>
    <property type="molecule type" value="Genomic_DNA"/>
</dbReference>
<dbReference type="InterPro" id="IPR048489">
    <property type="entry name" value="DksA_N"/>
</dbReference>
<feature type="domain" description="Zinc finger DksA/TraR C4-type" evidence="5">
    <location>
        <begin position="98"/>
        <end position="132"/>
    </location>
</feature>
<protein>
    <submittedName>
        <fullName evidence="7">DnaK suppressor protein</fullName>
    </submittedName>
</protein>
<keyword evidence="2" id="KW-0863">Zinc-finger</keyword>
<dbReference type="PROSITE" id="PS51128">
    <property type="entry name" value="ZF_DKSA_2"/>
    <property type="match status" value="1"/>
</dbReference>
<evidence type="ECO:0000313" key="8">
    <source>
        <dbReference type="Proteomes" id="UP000005778"/>
    </source>
</evidence>
<dbReference type="SUPFAM" id="SSF109635">
    <property type="entry name" value="DnaK suppressor protein DksA, alpha-hairpin domain"/>
    <property type="match status" value="1"/>
</dbReference>
<dbReference type="InterPro" id="IPR020458">
    <property type="entry name" value="Znf_DskA_TraR_CS"/>
</dbReference>
<evidence type="ECO:0000256" key="4">
    <source>
        <dbReference type="PROSITE-ProRule" id="PRU00510"/>
    </source>
</evidence>
<dbReference type="Pfam" id="PF21157">
    <property type="entry name" value="DksA_N"/>
    <property type="match status" value="1"/>
</dbReference>
<dbReference type="InterPro" id="IPR037187">
    <property type="entry name" value="DnaK_N"/>
</dbReference>
<evidence type="ECO:0000256" key="2">
    <source>
        <dbReference type="ARBA" id="ARBA00022771"/>
    </source>
</evidence>
<dbReference type="RefSeq" id="WP_004071648.1">
    <property type="nucleotide sequence ID" value="NZ_CM001488.1"/>
</dbReference>
<dbReference type="AlphaFoldDB" id="I5B024"/>
<accession>I5B024</accession>